<comment type="similarity">
    <text evidence="2">Belongs to the DUOXA family.</text>
</comment>
<dbReference type="EMBL" id="IACF01002493">
    <property type="protein sequence ID" value="LAB68146.1"/>
    <property type="molecule type" value="mRNA"/>
</dbReference>
<evidence type="ECO:0000256" key="8">
    <source>
        <dbReference type="SAM" id="Phobius"/>
    </source>
</evidence>
<dbReference type="AlphaFoldDB" id="A0A2P2I2M9"/>
<accession>A0A2P2I2M9</accession>
<feature type="transmembrane region" description="Helical" evidence="8">
    <location>
        <begin position="59"/>
        <end position="80"/>
    </location>
</feature>
<dbReference type="EMBL" id="IACT01002707">
    <property type="protein sequence ID" value="LAC21973.1"/>
    <property type="molecule type" value="mRNA"/>
</dbReference>
<dbReference type="GO" id="GO:0005789">
    <property type="term" value="C:endoplasmic reticulum membrane"/>
    <property type="evidence" value="ECO:0007669"/>
    <property type="project" value="InterPro"/>
</dbReference>
<feature type="compositionally biased region" description="Polar residues" evidence="7">
    <location>
        <begin position="402"/>
        <end position="412"/>
    </location>
</feature>
<keyword evidence="6" id="KW-0325">Glycoprotein</keyword>
<feature type="transmembrane region" description="Helical" evidence="8">
    <location>
        <begin position="271"/>
        <end position="291"/>
    </location>
</feature>
<feature type="transmembrane region" description="Helical" evidence="8">
    <location>
        <begin position="33"/>
        <end position="52"/>
    </location>
</feature>
<keyword evidence="5 8" id="KW-0472">Membrane</keyword>
<keyword evidence="3 8" id="KW-0812">Transmembrane</keyword>
<evidence type="ECO:0000256" key="2">
    <source>
        <dbReference type="ARBA" id="ARBA00009816"/>
    </source>
</evidence>
<evidence type="ECO:0000256" key="1">
    <source>
        <dbReference type="ARBA" id="ARBA00004141"/>
    </source>
</evidence>
<evidence type="ECO:0000256" key="3">
    <source>
        <dbReference type="ARBA" id="ARBA00022692"/>
    </source>
</evidence>
<evidence type="ECO:0000256" key="5">
    <source>
        <dbReference type="ARBA" id="ARBA00023136"/>
    </source>
</evidence>
<organism evidence="9">
    <name type="scientific">Hirondellea gigas</name>
    <dbReference type="NCBI Taxonomy" id="1518452"/>
    <lineage>
        <taxon>Eukaryota</taxon>
        <taxon>Metazoa</taxon>
        <taxon>Ecdysozoa</taxon>
        <taxon>Arthropoda</taxon>
        <taxon>Crustacea</taxon>
        <taxon>Multicrustacea</taxon>
        <taxon>Malacostraca</taxon>
        <taxon>Eumalacostraca</taxon>
        <taxon>Peracarida</taxon>
        <taxon>Amphipoda</taxon>
        <taxon>Amphilochidea</taxon>
        <taxon>Lysianassida</taxon>
        <taxon>Lysianassidira</taxon>
        <taxon>Lysianassoidea</taxon>
        <taxon>Lysianassidae</taxon>
        <taxon>Hirondellea</taxon>
    </lineage>
</organism>
<reference evidence="10" key="1">
    <citation type="submission" date="2017-11" db="EMBL/GenBank/DDBJ databases">
        <title>The sensing device of the deep-sea amphipod.</title>
        <authorList>
            <person name="Kobayashi H."/>
            <person name="Nagahama T."/>
            <person name="Arai W."/>
            <person name="Sasagawa Y."/>
            <person name="Umeda M."/>
            <person name="Hayashi T."/>
            <person name="Nikaido I."/>
            <person name="Watanabe H."/>
            <person name="Oguri K."/>
            <person name="Kitazato H."/>
            <person name="Fujioka K."/>
            <person name="Kido Y."/>
            <person name="Takami H."/>
        </authorList>
    </citation>
    <scope>NUCLEOTIDE SEQUENCE</scope>
    <source>
        <tissue evidence="10">Whole body</tissue>
    </source>
</reference>
<feature type="transmembrane region" description="Helical" evidence="8">
    <location>
        <begin position="197"/>
        <end position="216"/>
    </location>
</feature>
<dbReference type="InterPro" id="IPR018469">
    <property type="entry name" value="Dual_oxidase_maturation_fac"/>
</dbReference>
<evidence type="ECO:0000313" key="9">
    <source>
        <dbReference type="EMBL" id="LAB68146.1"/>
    </source>
</evidence>
<reference evidence="9" key="2">
    <citation type="journal article" date="2018" name="Biosci. Biotechnol. Biochem.">
        <title>Polysaccharide hydrolase of the hadal zone amphipods Hirondellea gigas.</title>
        <authorList>
            <person name="Kobayashi H."/>
            <person name="Nagahama T."/>
            <person name="Arai W."/>
            <person name="Sasagawa Y."/>
            <person name="Umeda M."/>
            <person name="Hayashi T."/>
            <person name="Nikaido I."/>
            <person name="Watanabe H."/>
            <person name="Oguri K."/>
            <person name="Kitazato H."/>
            <person name="Fujioka K."/>
            <person name="Kido Y."/>
            <person name="Takami H."/>
        </authorList>
    </citation>
    <scope>NUCLEOTIDE SEQUENCE</scope>
    <source>
        <tissue evidence="9">Whole body</tissue>
    </source>
</reference>
<dbReference type="PANTHER" id="PTHR31158:SF1">
    <property type="entry name" value="DOXA1 FACTOR-RELATED"/>
    <property type="match status" value="1"/>
</dbReference>
<feature type="region of interest" description="Disordered" evidence="7">
    <location>
        <begin position="401"/>
        <end position="440"/>
    </location>
</feature>
<protein>
    <submittedName>
        <fullName evidence="9">Dual oxidase maturation factor 1-like</fullName>
    </submittedName>
</protein>
<evidence type="ECO:0000256" key="6">
    <source>
        <dbReference type="ARBA" id="ARBA00023180"/>
    </source>
</evidence>
<dbReference type="PANTHER" id="PTHR31158">
    <property type="entry name" value="DUAL OXIDASE 2"/>
    <property type="match status" value="1"/>
</dbReference>
<proteinExistence type="evidence at transcript level"/>
<comment type="subcellular location">
    <subcellularLocation>
        <location evidence="1">Membrane</location>
        <topology evidence="1">Multi-pass membrane protein</topology>
    </subcellularLocation>
</comment>
<evidence type="ECO:0000256" key="4">
    <source>
        <dbReference type="ARBA" id="ARBA00022989"/>
    </source>
</evidence>
<evidence type="ECO:0000256" key="7">
    <source>
        <dbReference type="SAM" id="MobiDB-lite"/>
    </source>
</evidence>
<sequence>MSSPGFFSSFRDLPFPTLYPENKTAVTVDVLETGWIVAFCILAIGLYVFVPCHPKKGLVFARITIALFLGFVIMYCNFGHQWEVGEVRSLTPYKAGSATEINATIAVKFGLRAVNITLKATPPPGDLEGEKINYNERFSWTWSQGRAGFGPMAGRIQREYREHQIRGTPLPILWVAEYFTFDGEGIRFGRHYRLAGYYAHICMWAALPAWLLTVILSNMVVKYGAYMLTLTGACLTSAALIWSSIRNPGLELKVPFDPPEGILTTRFGANWYLALIVGLICMLFGILVVCLEEFTDYHDELCEILGINPNAYVDQEYGIDDEGEDNIAAEVQAETIENIEMAAVTTRNTPDLPPPLPPYLSVRVRGRGTSKRQWKTHKIPENPIYENQQGGPPVPQFHRLRTQQTGSPTGNTDAAGVVPDNASRRQAPAPPQHGAARHHHPIHQNPDIQVAQHLGPDTQVSMPQATYENMEHQDEPLYEDHDQINQENQTLYENQNVAPLYQEL</sequence>
<feature type="transmembrane region" description="Helical" evidence="8">
    <location>
        <begin position="223"/>
        <end position="245"/>
    </location>
</feature>
<dbReference type="Pfam" id="PF10204">
    <property type="entry name" value="DuoxA"/>
    <property type="match status" value="1"/>
</dbReference>
<dbReference type="GO" id="GO:0015031">
    <property type="term" value="P:protein transport"/>
    <property type="evidence" value="ECO:0007669"/>
    <property type="project" value="InterPro"/>
</dbReference>
<evidence type="ECO:0000313" key="10">
    <source>
        <dbReference type="EMBL" id="LAC21973.1"/>
    </source>
</evidence>
<name>A0A2P2I2M9_9CRUS</name>
<keyword evidence="4 8" id="KW-1133">Transmembrane helix</keyword>